<evidence type="ECO:0000313" key="3">
    <source>
        <dbReference type="Proteomes" id="UP000319576"/>
    </source>
</evidence>
<evidence type="ECO:0000313" key="2">
    <source>
        <dbReference type="EMBL" id="QDU22827.1"/>
    </source>
</evidence>
<dbReference type="EMBL" id="CP036273">
    <property type="protein sequence ID" value="QDU22827.1"/>
    <property type="molecule type" value="Genomic_DNA"/>
</dbReference>
<evidence type="ECO:0000256" key="1">
    <source>
        <dbReference type="SAM" id="SignalP"/>
    </source>
</evidence>
<dbReference type="AlphaFoldDB" id="A0A517XZ95"/>
<gene>
    <name evidence="2" type="ORF">ETAA1_48150</name>
</gene>
<feature type="chain" id="PRO_5021796224" evidence="1">
    <location>
        <begin position="20"/>
        <end position="36"/>
    </location>
</feature>
<accession>A0A517XZ95</accession>
<dbReference type="Proteomes" id="UP000319576">
    <property type="component" value="Chromosome"/>
</dbReference>
<sequence length="36" mass="3656" precursor="true">MRVALLALLSALAVAGASARPDDKAVATDRKAFQGT</sequence>
<dbReference type="KEGG" id="uli:ETAA1_48150"/>
<organism evidence="2 3">
    <name type="scientific">Urbifossiella limnaea</name>
    <dbReference type="NCBI Taxonomy" id="2528023"/>
    <lineage>
        <taxon>Bacteria</taxon>
        <taxon>Pseudomonadati</taxon>
        <taxon>Planctomycetota</taxon>
        <taxon>Planctomycetia</taxon>
        <taxon>Gemmatales</taxon>
        <taxon>Gemmataceae</taxon>
        <taxon>Urbifossiella</taxon>
    </lineage>
</organism>
<feature type="signal peptide" evidence="1">
    <location>
        <begin position="1"/>
        <end position="19"/>
    </location>
</feature>
<name>A0A517XZ95_9BACT</name>
<keyword evidence="1" id="KW-0732">Signal</keyword>
<keyword evidence="3" id="KW-1185">Reference proteome</keyword>
<proteinExistence type="predicted"/>
<reference evidence="2 3" key="1">
    <citation type="submission" date="2019-02" db="EMBL/GenBank/DDBJ databases">
        <title>Deep-cultivation of Planctomycetes and their phenomic and genomic characterization uncovers novel biology.</title>
        <authorList>
            <person name="Wiegand S."/>
            <person name="Jogler M."/>
            <person name="Boedeker C."/>
            <person name="Pinto D."/>
            <person name="Vollmers J."/>
            <person name="Rivas-Marin E."/>
            <person name="Kohn T."/>
            <person name="Peeters S.H."/>
            <person name="Heuer A."/>
            <person name="Rast P."/>
            <person name="Oberbeckmann S."/>
            <person name="Bunk B."/>
            <person name="Jeske O."/>
            <person name="Meyerdierks A."/>
            <person name="Storesund J.E."/>
            <person name="Kallscheuer N."/>
            <person name="Luecker S."/>
            <person name="Lage O.M."/>
            <person name="Pohl T."/>
            <person name="Merkel B.J."/>
            <person name="Hornburger P."/>
            <person name="Mueller R.-W."/>
            <person name="Bruemmer F."/>
            <person name="Labrenz M."/>
            <person name="Spormann A.M."/>
            <person name="Op den Camp H."/>
            <person name="Overmann J."/>
            <person name="Amann R."/>
            <person name="Jetten M.S.M."/>
            <person name="Mascher T."/>
            <person name="Medema M.H."/>
            <person name="Devos D.P."/>
            <person name="Kaster A.-K."/>
            <person name="Ovreas L."/>
            <person name="Rohde M."/>
            <person name="Galperin M.Y."/>
            <person name="Jogler C."/>
        </authorList>
    </citation>
    <scope>NUCLEOTIDE SEQUENCE [LARGE SCALE GENOMIC DNA]</scope>
    <source>
        <strain evidence="2 3">ETA_A1</strain>
    </source>
</reference>
<protein>
    <submittedName>
        <fullName evidence="2">Uncharacterized protein</fullName>
    </submittedName>
</protein>